<dbReference type="NCBIfam" id="TIGR00104">
    <property type="entry name" value="tRNA_TsaA"/>
    <property type="match status" value="1"/>
</dbReference>
<accession>A0A1C4ZRX6</accession>
<keyword evidence="1" id="KW-0949">S-adenosyl-L-methionine</keyword>
<dbReference type="InterPro" id="IPR023368">
    <property type="entry name" value="UPF0066_cons_site"/>
</dbReference>
<evidence type="ECO:0000313" key="6">
    <source>
        <dbReference type="Proteomes" id="UP000198864"/>
    </source>
</evidence>
<dbReference type="AlphaFoldDB" id="A0A1C4ZRX6"/>
<evidence type="ECO:0000256" key="1">
    <source>
        <dbReference type="ARBA" id="ARBA00022691"/>
    </source>
</evidence>
<dbReference type="GO" id="GO:0008168">
    <property type="term" value="F:methyltransferase activity"/>
    <property type="evidence" value="ECO:0007669"/>
    <property type="project" value="UniProtKB-KW"/>
</dbReference>
<evidence type="ECO:0000256" key="3">
    <source>
        <dbReference type="SAM" id="MobiDB-lite"/>
    </source>
</evidence>
<evidence type="ECO:0000259" key="4">
    <source>
        <dbReference type="PROSITE" id="PS51668"/>
    </source>
</evidence>
<dbReference type="PROSITE" id="PS01318">
    <property type="entry name" value="TSAA_1"/>
    <property type="match status" value="1"/>
</dbReference>
<keyword evidence="5" id="KW-0489">Methyltransferase</keyword>
<dbReference type="EMBL" id="FMCR01000007">
    <property type="protein sequence ID" value="SCF35566.1"/>
    <property type="molecule type" value="Genomic_DNA"/>
</dbReference>
<dbReference type="PROSITE" id="PS51668">
    <property type="entry name" value="TSAA_2"/>
    <property type="match status" value="1"/>
</dbReference>
<organism evidence="5 6">
    <name type="scientific">Micromonospora saelicesensis</name>
    <dbReference type="NCBI Taxonomy" id="285676"/>
    <lineage>
        <taxon>Bacteria</taxon>
        <taxon>Bacillati</taxon>
        <taxon>Actinomycetota</taxon>
        <taxon>Actinomycetes</taxon>
        <taxon>Micromonosporales</taxon>
        <taxon>Micromonosporaceae</taxon>
        <taxon>Micromonospora</taxon>
    </lineage>
</organism>
<dbReference type="PANTHER" id="PTHR12818:SF0">
    <property type="entry name" value="TRNA (ADENINE(37)-N6)-METHYLTRANSFERASE"/>
    <property type="match status" value="1"/>
</dbReference>
<feature type="region of interest" description="Disordered" evidence="3">
    <location>
        <begin position="77"/>
        <end position="97"/>
    </location>
</feature>
<dbReference type="GO" id="GO:0032259">
    <property type="term" value="P:methylation"/>
    <property type="evidence" value="ECO:0007669"/>
    <property type="project" value="UniProtKB-KW"/>
</dbReference>
<protein>
    <submittedName>
        <fullName evidence="5">tRNA-Thr(GGU) m(6)t(6)A37 methyltransferase TsaA</fullName>
    </submittedName>
</protein>
<proteinExistence type="inferred from homology"/>
<sequence>MVEAVSDDAYLLHPVGRVASSLTDAASAPRQGDEGAPTAWLVFDPQVERAVRDLRVGTEMLLLTWLDRARRDVLAVHPRGDENRPETGVFSTRSPHRPNPIGLHRVRVLAVDGLRVEVADLEALDGTPILDVKPVLGAADER</sequence>
<dbReference type="Proteomes" id="UP000198864">
    <property type="component" value="Unassembled WGS sequence"/>
</dbReference>
<keyword evidence="5" id="KW-0808">Transferase</keyword>
<dbReference type="InterPro" id="IPR036414">
    <property type="entry name" value="YaeB_N_sf"/>
</dbReference>
<dbReference type="InterPro" id="IPR036413">
    <property type="entry name" value="YaeB-like_sf"/>
</dbReference>
<comment type="similarity">
    <text evidence="2">Belongs to the tRNA methyltransferase O family.</text>
</comment>
<evidence type="ECO:0000256" key="2">
    <source>
        <dbReference type="ARBA" id="ARBA00033753"/>
    </source>
</evidence>
<name>A0A1C4ZRX6_9ACTN</name>
<dbReference type="InterPro" id="IPR040372">
    <property type="entry name" value="YaeB-like"/>
</dbReference>
<dbReference type="Gene3D" id="2.40.30.70">
    <property type="entry name" value="YaeB-like"/>
    <property type="match status" value="1"/>
</dbReference>
<dbReference type="Pfam" id="PF01980">
    <property type="entry name" value="TrmO_N"/>
    <property type="match status" value="1"/>
</dbReference>
<dbReference type="SUPFAM" id="SSF118196">
    <property type="entry name" value="YaeB-like"/>
    <property type="match status" value="1"/>
</dbReference>
<dbReference type="RefSeq" id="WP_091406550.1">
    <property type="nucleotide sequence ID" value="NZ_FMCR01000007.1"/>
</dbReference>
<reference evidence="5 6" key="1">
    <citation type="submission" date="2016-06" db="EMBL/GenBank/DDBJ databases">
        <authorList>
            <person name="Kjaerup R.B."/>
            <person name="Dalgaard T.S."/>
            <person name="Juul-Madsen H.R."/>
        </authorList>
    </citation>
    <scope>NUCLEOTIDE SEQUENCE [LARGE SCALE GENOMIC DNA]</scope>
    <source>
        <strain evidence="5 6">DSM 44871</strain>
    </source>
</reference>
<evidence type="ECO:0000313" key="5">
    <source>
        <dbReference type="EMBL" id="SCF35566.1"/>
    </source>
</evidence>
<dbReference type="CDD" id="cd09281">
    <property type="entry name" value="UPF0066"/>
    <property type="match status" value="1"/>
</dbReference>
<dbReference type="PANTHER" id="PTHR12818">
    <property type="entry name" value="TRNA (ADENINE(37)-N6)-METHYLTRANSFERASE"/>
    <property type="match status" value="1"/>
</dbReference>
<dbReference type="InterPro" id="IPR023370">
    <property type="entry name" value="TrmO-like_N"/>
</dbReference>
<feature type="domain" description="TsaA-like" evidence="4">
    <location>
        <begin position="12"/>
        <end position="142"/>
    </location>
</feature>
<gene>
    <name evidence="5" type="ORF">GA0070561_5683</name>
</gene>